<organism evidence="2 3">
    <name type="scientific">Thermogemmatispora aurantia</name>
    <dbReference type="NCBI Taxonomy" id="2045279"/>
    <lineage>
        <taxon>Bacteria</taxon>
        <taxon>Bacillati</taxon>
        <taxon>Chloroflexota</taxon>
        <taxon>Ktedonobacteria</taxon>
        <taxon>Thermogemmatisporales</taxon>
        <taxon>Thermogemmatisporaceae</taxon>
        <taxon>Thermogemmatispora</taxon>
    </lineage>
</organism>
<evidence type="ECO:0000313" key="2">
    <source>
        <dbReference type="EMBL" id="GER83782.1"/>
    </source>
</evidence>
<comment type="caution">
    <text evidence="2">The sequence shown here is derived from an EMBL/GenBank/DDBJ whole genome shotgun (WGS) entry which is preliminary data.</text>
</comment>
<name>A0A5J4K9M3_9CHLR</name>
<feature type="region of interest" description="Disordered" evidence="1">
    <location>
        <begin position="48"/>
        <end position="67"/>
    </location>
</feature>
<dbReference type="AlphaFoldDB" id="A0A5J4K9M3"/>
<proteinExistence type="predicted"/>
<protein>
    <submittedName>
        <fullName evidence="2">Uncharacterized protein</fullName>
    </submittedName>
</protein>
<evidence type="ECO:0000256" key="1">
    <source>
        <dbReference type="SAM" id="MobiDB-lite"/>
    </source>
</evidence>
<reference evidence="2 3" key="1">
    <citation type="journal article" date="2019" name="Int. J. Syst. Evol. Microbiol.">
        <title>Thermogemmatispora aurantia sp. nov. and Thermogemmatispora argillosa sp. nov., within the class Ktedonobacteria, and emended description of the genus Thermogemmatispora.</title>
        <authorList>
            <person name="Zheng Y."/>
            <person name="Wang C.M."/>
            <person name="Sakai Y."/>
            <person name="Abe K."/>
            <person name="Yokota A."/>
            <person name="Yabe S."/>
        </authorList>
    </citation>
    <scope>NUCLEOTIDE SEQUENCE [LARGE SCALE GENOMIC DNA]</scope>
    <source>
        <strain evidence="2 3">A1-2</strain>
    </source>
</reference>
<dbReference type="Proteomes" id="UP000334820">
    <property type="component" value="Unassembled WGS sequence"/>
</dbReference>
<evidence type="ECO:0000313" key="3">
    <source>
        <dbReference type="Proteomes" id="UP000334820"/>
    </source>
</evidence>
<keyword evidence="3" id="KW-1185">Reference proteome</keyword>
<gene>
    <name evidence="2" type="ORF">KTAU_24190</name>
</gene>
<sequence>MTGIFTHSDLPWLAYSGRCALLAGTGKEETLLFRKILGGGDQIGLQLGPGARISPQAGQTKDHAFNQ</sequence>
<dbReference type="EMBL" id="BKZV01000003">
    <property type="protein sequence ID" value="GER83782.1"/>
    <property type="molecule type" value="Genomic_DNA"/>
</dbReference>
<accession>A0A5J4K9M3</accession>